<dbReference type="Proteomes" id="UP000605992">
    <property type="component" value="Unassembled WGS sequence"/>
</dbReference>
<evidence type="ECO:0000313" key="3">
    <source>
        <dbReference type="Proteomes" id="UP000605992"/>
    </source>
</evidence>
<name>A0A8J3V6X3_9ACTN</name>
<accession>A0A8J3V6X3</accession>
<dbReference type="EMBL" id="BOOR01000037">
    <property type="protein sequence ID" value="GII56607.1"/>
    <property type="molecule type" value="Genomic_DNA"/>
</dbReference>
<reference evidence="2" key="1">
    <citation type="submission" date="2021-01" db="EMBL/GenBank/DDBJ databases">
        <title>Whole genome shotgun sequence of Planotetraspora thailandica NBRC 104271.</title>
        <authorList>
            <person name="Komaki H."/>
            <person name="Tamura T."/>
        </authorList>
    </citation>
    <scope>NUCLEOTIDE SEQUENCE</scope>
    <source>
        <strain evidence="2">NBRC 104271</strain>
    </source>
</reference>
<dbReference type="AlphaFoldDB" id="A0A8J3V6X3"/>
<evidence type="ECO:0000313" key="2">
    <source>
        <dbReference type="EMBL" id="GII56607.1"/>
    </source>
</evidence>
<evidence type="ECO:0000256" key="1">
    <source>
        <dbReference type="SAM" id="MobiDB-lite"/>
    </source>
</evidence>
<organism evidence="2 3">
    <name type="scientific">Planotetraspora thailandica</name>
    <dbReference type="NCBI Taxonomy" id="487172"/>
    <lineage>
        <taxon>Bacteria</taxon>
        <taxon>Bacillati</taxon>
        <taxon>Actinomycetota</taxon>
        <taxon>Actinomycetes</taxon>
        <taxon>Streptosporangiales</taxon>
        <taxon>Streptosporangiaceae</taxon>
        <taxon>Planotetraspora</taxon>
    </lineage>
</organism>
<proteinExistence type="predicted"/>
<keyword evidence="3" id="KW-1185">Reference proteome</keyword>
<comment type="caution">
    <text evidence="2">The sequence shown here is derived from an EMBL/GenBank/DDBJ whole genome shotgun (WGS) entry which is preliminary data.</text>
</comment>
<feature type="region of interest" description="Disordered" evidence="1">
    <location>
        <begin position="51"/>
        <end position="128"/>
    </location>
</feature>
<gene>
    <name evidence="2" type="ORF">Pth03_49960</name>
</gene>
<protein>
    <submittedName>
        <fullName evidence="2">Uncharacterized protein</fullName>
    </submittedName>
</protein>
<sequence>MSSRSTGHCLPGGTAEFRPQELLHGLGEAPVQGVGFVHCVAFVEEDMQPQRGNAVAGSNHGPALRRGQTIPPGIRKILAERGDRNTLPLGDPVARQSEDSKLTRPIPAQDAEVWRRHQRTHISGRPLT</sequence>